<dbReference type="PANTHER" id="PTHR34615">
    <property type="entry name" value="PX DOMAIN-CONTAINING PROTEIN"/>
    <property type="match status" value="1"/>
</dbReference>
<name>A0AAU9WGS8_9CNID</name>
<evidence type="ECO:0000313" key="2">
    <source>
        <dbReference type="Proteomes" id="UP001159428"/>
    </source>
</evidence>
<comment type="caution">
    <text evidence="1">The sequence shown here is derived from an EMBL/GenBank/DDBJ whole genome shotgun (WGS) entry which is preliminary data.</text>
</comment>
<keyword evidence="2" id="KW-1185">Reference proteome</keyword>
<protein>
    <submittedName>
        <fullName evidence="1">Uncharacterized protein</fullName>
    </submittedName>
</protein>
<evidence type="ECO:0000313" key="1">
    <source>
        <dbReference type="EMBL" id="CAH3114401.1"/>
    </source>
</evidence>
<accession>A0AAU9WGS8</accession>
<dbReference type="EMBL" id="CALNXJ010000014">
    <property type="protein sequence ID" value="CAH3114401.1"/>
    <property type="molecule type" value="Genomic_DNA"/>
</dbReference>
<gene>
    <name evidence="1" type="ORF">PMEA_00005432</name>
</gene>
<feature type="non-terminal residue" evidence="1">
    <location>
        <position position="169"/>
    </location>
</feature>
<dbReference type="Proteomes" id="UP001159428">
    <property type="component" value="Unassembled WGS sequence"/>
</dbReference>
<sequence>MNVMQLDDSSSEGSSSSDEDLDFLFLEAAFPEPRLLGPRLNMEDISEIDYEQMFRFQKQDMDRLLEALQIPDSYKSHQGSVFTGMESLMILLQRLSYPNRWCDLVPIFGRTEPELSMAFDMVIMKHLNVHKLRRCINHAYRIYISGMHSHHVIIDFRSLMICIQDSVLV</sequence>
<proteinExistence type="predicted"/>
<dbReference type="AlphaFoldDB" id="A0AAU9WGS8"/>
<dbReference type="PANTHER" id="PTHR34615:SF1">
    <property type="entry name" value="PX DOMAIN-CONTAINING PROTEIN"/>
    <property type="match status" value="1"/>
</dbReference>
<reference evidence="1 2" key="1">
    <citation type="submission" date="2022-05" db="EMBL/GenBank/DDBJ databases">
        <authorList>
            <consortium name="Genoscope - CEA"/>
            <person name="William W."/>
        </authorList>
    </citation>
    <scope>NUCLEOTIDE SEQUENCE [LARGE SCALE GENOMIC DNA]</scope>
</reference>
<organism evidence="1 2">
    <name type="scientific">Pocillopora meandrina</name>
    <dbReference type="NCBI Taxonomy" id="46732"/>
    <lineage>
        <taxon>Eukaryota</taxon>
        <taxon>Metazoa</taxon>
        <taxon>Cnidaria</taxon>
        <taxon>Anthozoa</taxon>
        <taxon>Hexacorallia</taxon>
        <taxon>Scleractinia</taxon>
        <taxon>Astrocoeniina</taxon>
        <taxon>Pocilloporidae</taxon>
        <taxon>Pocillopora</taxon>
    </lineage>
</organism>